<dbReference type="Pfam" id="PF00072">
    <property type="entry name" value="Response_reg"/>
    <property type="match status" value="1"/>
</dbReference>
<protein>
    <recommendedName>
        <fullName evidence="4">Protein-glutamate methylesterase/protein-glutamine glutaminase</fullName>
        <ecNumber evidence="4">3.1.1.61</ecNumber>
        <ecNumber evidence="4">3.5.1.44</ecNumber>
    </recommendedName>
</protein>
<comment type="similarity">
    <text evidence="4">Belongs to the CheB family.</text>
</comment>
<feature type="active site" evidence="4 5">
    <location>
        <position position="213"/>
    </location>
</feature>
<evidence type="ECO:0000259" key="9">
    <source>
        <dbReference type="PROSITE" id="PS50122"/>
    </source>
</evidence>
<comment type="domain">
    <text evidence="4">Contains a C-terminal catalytic domain, and an N-terminal region which modulates catalytic activity.</text>
</comment>
<dbReference type="PROSITE" id="PS50122">
    <property type="entry name" value="CHEB"/>
    <property type="match status" value="1"/>
</dbReference>
<dbReference type="EMBL" id="BAABBN010000004">
    <property type="protein sequence ID" value="GAA3914614.1"/>
    <property type="molecule type" value="Genomic_DNA"/>
</dbReference>
<keyword evidence="11" id="KW-1185">Reference proteome</keyword>
<dbReference type="HAMAP" id="MF_00099">
    <property type="entry name" value="CheB_chemtxs"/>
    <property type="match status" value="1"/>
</dbReference>
<comment type="catalytic activity">
    <reaction evidence="3 4">
        <text>[protein]-L-glutamate 5-O-methyl ester + H2O = L-glutamyl-[protein] + methanol + H(+)</text>
        <dbReference type="Rhea" id="RHEA:23236"/>
        <dbReference type="Rhea" id="RHEA-COMP:10208"/>
        <dbReference type="Rhea" id="RHEA-COMP:10311"/>
        <dbReference type="ChEBI" id="CHEBI:15377"/>
        <dbReference type="ChEBI" id="CHEBI:15378"/>
        <dbReference type="ChEBI" id="CHEBI:17790"/>
        <dbReference type="ChEBI" id="CHEBI:29973"/>
        <dbReference type="ChEBI" id="CHEBI:82795"/>
        <dbReference type="EC" id="3.1.1.61"/>
    </reaction>
</comment>
<evidence type="ECO:0000259" key="8">
    <source>
        <dbReference type="PROSITE" id="PS50110"/>
    </source>
</evidence>
<reference evidence="11" key="1">
    <citation type="journal article" date="2019" name="Int. J. Syst. Evol. Microbiol.">
        <title>The Global Catalogue of Microorganisms (GCM) 10K type strain sequencing project: providing services to taxonomists for standard genome sequencing and annotation.</title>
        <authorList>
            <consortium name="The Broad Institute Genomics Platform"/>
            <consortium name="The Broad Institute Genome Sequencing Center for Infectious Disease"/>
            <person name="Wu L."/>
            <person name="Ma J."/>
        </authorList>
    </citation>
    <scope>NUCLEOTIDE SEQUENCE [LARGE SCALE GENOMIC DNA]</scope>
    <source>
        <strain evidence="11">JCM 17551</strain>
    </source>
</reference>
<evidence type="ECO:0000313" key="10">
    <source>
        <dbReference type="EMBL" id="GAA3914614.1"/>
    </source>
</evidence>
<dbReference type="InterPro" id="IPR001789">
    <property type="entry name" value="Sig_transdc_resp-reg_receiver"/>
</dbReference>
<dbReference type="InterPro" id="IPR035909">
    <property type="entry name" value="CheB_C"/>
</dbReference>
<feature type="active site" evidence="4 5">
    <location>
        <position position="335"/>
    </location>
</feature>
<sequence length="391" mass="41922">MTVKVLVVDDSGFFRRRISDILNAARNIEVVGTGSNGAEAVELVKKLKPDVVTMDFEMPVMDGITAVRNIMATHPTPVIMCSSLTFDGARVTLDALEAGAVDFLPKNFEDISKDPGKVQKLLAEKIREVAGSKSSNSLLQFKSTGDKKADMKAKREAIREALKSSTHKEQPEMTASRPKPAVEPQVQPKPAASARPGRSIRSQDVKLVAIGTSTGGPVALQKILTALPANFSKPIVLVQHMPANFTAAFAERLNQICKIKVKQAEEGDTLQPGVALLAPGGKQMMIDRRNGGSIRIIESDQRLNYKPCVDVTFGSAANVFNSGVLGIVLTGMGADGKDGSALLKKNGSAVWAQDKESCVIYGMPMSVINANLADEILNLDQISRKLIDEVS</sequence>
<dbReference type="InterPro" id="IPR011006">
    <property type="entry name" value="CheY-like_superfamily"/>
</dbReference>
<evidence type="ECO:0000256" key="4">
    <source>
        <dbReference type="HAMAP-Rule" id="MF_00099"/>
    </source>
</evidence>
<evidence type="ECO:0000256" key="6">
    <source>
        <dbReference type="PROSITE-ProRule" id="PRU00169"/>
    </source>
</evidence>
<feature type="modified residue" description="4-aspartylphosphate" evidence="4 6">
    <location>
        <position position="55"/>
    </location>
</feature>
<evidence type="ECO:0000256" key="5">
    <source>
        <dbReference type="PROSITE-ProRule" id="PRU00050"/>
    </source>
</evidence>
<dbReference type="PANTHER" id="PTHR42872">
    <property type="entry name" value="PROTEIN-GLUTAMATE METHYLESTERASE/PROTEIN-GLUTAMINE GLUTAMINASE"/>
    <property type="match status" value="1"/>
</dbReference>
<accession>A0ABP7M839</accession>
<dbReference type="PROSITE" id="PS50110">
    <property type="entry name" value="RESPONSE_REGULATORY"/>
    <property type="match status" value="1"/>
</dbReference>
<dbReference type="EC" id="3.1.1.61" evidence="4"/>
<dbReference type="SUPFAM" id="SSF52172">
    <property type="entry name" value="CheY-like"/>
    <property type="match status" value="1"/>
</dbReference>
<dbReference type="InterPro" id="IPR008248">
    <property type="entry name" value="CheB-like"/>
</dbReference>
<feature type="domain" description="CheB-type methylesterase" evidence="9">
    <location>
        <begin position="196"/>
        <end position="391"/>
    </location>
</feature>
<proteinExistence type="inferred from homology"/>
<evidence type="ECO:0000256" key="1">
    <source>
        <dbReference type="ARBA" id="ARBA00022500"/>
    </source>
</evidence>
<comment type="catalytic activity">
    <reaction evidence="4">
        <text>L-glutaminyl-[protein] + H2O = L-glutamyl-[protein] + NH4(+)</text>
        <dbReference type="Rhea" id="RHEA:16441"/>
        <dbReference type="Rhea" id="RHEA-COMP:10207"/>
        <dbReference type="Rhea" id="RHEA-COMP:10208"/>
        <dbReference type="ChEBI" id="CHEBI:15377"/>
        <dbReference type="ChEBI" id="CHEBI:28938"/>
        <dbReference type="ChEBI" id="CHEBI:29973"/>
        <dbReference type="ChEBI" id="CHEBI:30011"/>
        <dbReference type="EC" id="3.5.1.44"/>
    </reaction>
</comment>
<comment type="function">
    <text evidence="4">Involved in chemotaxis. Part of a chemotaxis signal transduction system that modulates chemotaxis in response to various stimuli. Catalyzes the demethylation of specific methylglutamate residues introduced into the chemoreceptors (methyl-accepting chemotaxis proteins or MCP) by CheR. Also mediates the irreversible deamidation of specific glutamine residues to glutamic acid.</text>
</comment>
<evidence type="ECO:0000256" key="7">
    <source>
        <dbReference type="SAM" id="MobiDB-lite"/>
    </source>
</evidence>
<comment type="PTM">
    <text evidence="4">Phosphorylated by CheA. Phosphorylation of the N-terminal regulatory domain activates the methylesterase activity.</text>
</comment>
<dbReference type="CDD" id="cd16432">
    <property type="entry name" value="CheB_Rec"/>
    <property type="match status" value="1"/>
</dbReference>
<dbReference type="SMART" id="SM00448">
    <property type="entry name" value="REC"/>
    <property type="match status" value="1"/>
</dbReference>
<evidence type="ECO:0000256" key="2">
    <source>
        <dbReference type="ARBA" id="ARBA00022801"/>
    </source>
</evidence>
<organism evidence="10 11">
    <name type="scientific">Litoribacillus peritrichatus</name>
    <dbReference type="NCBI Taxonomy" id="718191"/>
    <lineage>
        <taxon>Bacteria</taxon>
        <taxon>Pseudomonadati</taxon>
        <taxon>Pseudomonadota</taxon>
        <taxon>Gammaproteobacteria</taxon>
        <taxon>Oceanospirillales</taxon>
        <taxon>Oceanospirillaceae</taxon>
        <taxon>Litoribacillus</taxon>
    </lineage>
</organism>
<keyword evidence="4 6" id="KW-0597">Phosphoprotein</keyword>
<feature type="compositionally biased region" description="Basic and acidic residues" evidence="7">
    <location>
        <begin position="161"/>
        <end position="171"/>
    </location>
</feature>
<feature type="region of interest" description="Disordered" evidence="7">
    <location>
        <begin position="161"/>
        <end position="199"/>
    </location>
</feature>
<gene>
    <name evidence="4" type="primary">cheB</name>
    <name evidence="10" type="ORF">GCM10022277_06360</name>
</gene>
<dbReference type="PIRSF" id="PIRSF000876">
    <property type="entry name" value="RR_chemtxs_CheB"/>
    <property type="match status" value="1"/>
</dbReference>
<name>A0ABP7M839_9GAMM</name>
<feature type="active site" evidence="4 5">
    <location>
        <position position="240"/>
    </location>
</feature>
<dbReference type="InterPro" id="IPR000673">
    <property type="entry name" value="Sig_transdc_resp-reg_Me-estase"/>
</dbReference>
<feature type="domain" description="Response regulatory" evidence="8">
    <location>
        <begin position="4"/>
        <end position="121"/>
    </location>
</feature>
<comment type="subcellular location">
    <subcellularLocation>
        <location evidence="4">Cytoplasm</location>
    </subcellularLocation>
</comment>
<keyword evidence="1 4" id="KW-0145">Chemotaxis</keyword>
<dbReference type="CDD" id="cd17541">
    <property type="entry name" value="REC_CheB-like"/>
    <property type="match status" value="1"/>
</dbReference>
<dbReference type="RefSeq" id="WP_344795416.1">
    <property type="nucleotide sequence ID" value="NZ_BAABBN010000004.1"/>
</dbReference>
<keyword evidence="4" id="KW-0963">Cytoplasm</keyword>
<dbReference type="Proteomes" id="UP001501565">
    <property type="component" value="Unassembled WGS sequence"/>
</dbReference>
<dbReference type="NCBIfam" id="NF001965">
    <property type="entry name" value="PRK00742.1"/>
    <property type="match status" value="1"/>
</dbReference>
<keyword evidence="2 4" id="KW-0378">Hydrolase</keyword>
<dbReference type="Pfam" id="PF01339">
    <property type="entry name" value="CheB_methylest"/>
    <property type="match status" value="1"/>
</dbReference>
<dbReference type="EC" id="3.5.1.44" evidence="4"/>
<evidence type="ECO:0000313" key="11">
    <source>
        <dbReference type="Proteomes" id="UP001501565"/>
    </source>
</evidence>
<evidence type="ECO:0000256" key="3">
    <source>
        <dbReference type="ARBA" id="ARBA00048267"/>
    </source>
</evidence>
<comment type="caution">
    <text evidence="10">The sequence shown here is derived from an EMBL/GenBank/DDBJ whole genome shotgun (WGS) entry which is preliminary data.</text>
</comment>
<dbReference type="PANTHER" id="PTHR42872:SF3">
    <property type="entry name" value="PROTEIN-GLUTAMATE METHYLESTERASE_PROTEIN-GLUTAMINE GLUTAMINASE 1"/>
    <property type="match status" value="1"/>
</dbReference>
<dbReference type="Gene3D" id="3.40.50.2300">
    <property type="match status" value="1"/>
</dbReference>
<dbReference type="SUPFAM" id="SSF52738">
    <property type="entry name" value="Methylesterase CheB, C-terminal domain"/>
    <property type="match status" value="1"/>
</dbReference>
<dbReference type="Gene3D" id="3.40.50.180">
    <property type="entry name" value="Methylesterase CheB, C-terminal domain"/>
    <property type="match status" value="1"/>
</dbReference>